<feature type="domain" description="SpaA-like prealbumin fold" evidence="4">
    <location>
        <begin position="718"/>
        <end position="810"/>
    </location>
</feature>
<feature type="domain" description="SpaA-like prealbumin fold" evidence="6">
    <location>
        <begin position="390"/>
        <end position="502"/>
    </location>
</feature>
<proteinExistence type="predicted"/>
<protein>
    <submittedName>
        <fullName evidence="7">Uncharacterized protein</fullName>
    </submittedName>
</protein>
<evidence type="ECO:0000259" key="4">
    <source>
        <dbReference type="Pfam" id="PF17802"/>
    </source>
</evidence>
<evidence type="ECO:0000313" key="8">
    <source>
        <dbReference type="Proteomes" id="UP000182690"/>
    </source>
</evidence>
<feature type="compositionally biased region" description="Low complexity" evidence="1">
    <location>
        <begin position="49"/>
        <end position="69"/>
    </location>
</feature>
<reference evidence="7 8" key="1">
    <citation type="submission" date="2016-10" db="EMBL/GenBank/DDBJ databases">
        <authorList>
            <person name="de Groot N.N."/>
        </authorList>
    </citation>
    <scope>NUCLEOTIDE SEQUENCE [LARGE SCALE GENOMIC DNA]</scope>
    <source>
        <strain evidence="7 8">DSM 22788</strain>
    </source>
</reference>
<evidence type="ECO:0000256" key="1">
    <source>
        <dbReference type="SAM" id="MobiDB-lite"/>
    </source>
</evidence>
<dbReference type="InterPro" id="IPR013783">
    <property type="entry name" value="Ig-like_fold"/>
</dbReference>
<dbReference type="Pfam" id="PF17802">
    <property type="entry name" value="SpaA"/>
    <property type="match status" value="1"/>
</dbReference>
<dbReference type="EMBL" id="FNKB01000001">
    <property type="protein sequence ID" value="SDQ07777.1"/>
    <property type="molecule type" value="Genomic_DNA"/>
</dbReference>
<dbReference type="InterPro" id="IPR045826">
    <property type="entry name" value="SpaA_PFL_dom_2"/>
</dbReference>
<keyword evidence="2" id="KW-0472">Membrane</keyword>
<keyword evidence="3" id="KW-0732">Signal</keyword>
<dbReference type="Pfam" id="PF19403">
    <property type="entry name" value="SpaA_2"/>
    <property type="match status" value="1"/>
</dbReference>
<evidence type="ECO:0000256" key="3">
    <source>
        <dbReference type="SAM" id="SignalP"/>
    </source>
</evidence>
<feature type="transmembrane region" description="Helical" evidence="2">
    <location>
        <begin position="836"/>
        <end position="857"/>
    </location>
</feature>
<keyword evidence="2" id="KW-1133">Transmembrane helix</keyword>
<sequence length="870" mass="88272">MYWRTRPRSATDPRRSALALRRCTTAVLAALLCATGAQLAPQAAIATGEAAPAESTAEAPAETTTPEAPADAEEPEPTADAGDPAPTPQPADETPEPTEPTDPSAEPPAPETPDPNANGPPRFTGDASAEAALACVAGTYYSVSSTGQLRSVTGQTVTNISPPATGVTSFNGLGVGTGGERVYAYERTNTGRTATMWSFNTTTNAWTNTGHTYNTTTAANGAYTGTLIAGAVNQSTGNFNFGGFQSVTVGGTATLQFKIWRYVPATGAFTYLGYINAGADSGQGANGDLDFDANGNMFILRGTGTTATLHSVTAANLAAANGGLIPSSALSSFASQSNVNGIAFDASGRLFLGSQTTVEAYTMPGFTNRQVVNSTLTDSTDLASCSPPPTVTVEKRVNARAKAEDQFTLSLTNGATTVGTATTSGDAVGVQTQRVGPVPTGRGATLTFTETAAGQTRLSDYTTAYECRVDGSTTPLVSGTGTSGTLTVPTTGQSIVCTFTNSTRPATLRVNKVWVVDGQQFAQGSQPAGINATLGLSPQGTTTGAPQWGQQRSGFAVGQNVAVSEQVTLDPAVVPGCRLTAATISGSGITGTPALGAPTTVTLPAAANELTITNTVTCEQTLTLVKQVTNSFGGALAPAAWNGRLHAQQTGSPRLDFTTGQTRTVATGAYVISERQLDGYDLTGVACQGAAFSAATSTLTIARGQQATCTLTNRDLPGDVTWSKVGPDGDALAGSRWTLTGPGSTAVVIDDCTAASAAACTGRDANPSAGGFRVTGLAWGDYTLTETSPPAGFVRDPAVHRFTITATQRTVGLGAYANAQVTGPELPFTGGAGSDAFTLIGASILGGGVIAAIALGLRRRAVSQAPRATP</sequence>
<feature type="domain" description="SpaA-like prealbumin fold" evidence="5">
    <location>
        <begin position="621"/>
        <end position="711"/>
    </location>
</feature>
<evidence type="ECO:0000256" key="2">
    <source>
        <dbReference type="SAM" id="Phobius"/>
    </source>
</evidence>
<dbReference type="Proteomes" id="UP000182690">
    <property type="component" value="Unassembled WGS sequence"/>
</dbReference>
<gene>
    <name evidence="7" type="ORF">SAMN04488565_0316</name>
</gene>
<evidence type="ECO:0000313" key="7">
    <source>
        <dbReference type="EMBL" id="SDQ07777.1"/>
    </source>
</evidence>
<dbReference type="AlphaFoldDB" id="A0A1H0XY20"/>
<feature type="chain" id="PRO_5010353842" evidence="3">
    <location>
        <begin position="40"/>
        <end position="870"/>
    </location>
</feature>
<evidence type="ECO:0000259" key="5">
    <source>
        <dbReference type="Pfam" id="PF19403"/>
    </source>
</evidence>
<name>A0A1H0XY20_9MICO</name>
<dbReference type="STRING" id="1079994.SAMN04488565_0316"/>
<dbReference type="Gene3D" id="2.60.40.10">
    <property type="entry name" value="Immunoglobulins"/>
    <property type="match status" value="1"/>
</dbReference>
<feature type="compositionally biased region" description="Pro residues" evidence="1">
    <location>
        <begin position="97"/>
        <end position="113"/>
    </location>
</feature>
<accession>A0A1H0XY20</accession>
<organism evidence="7 8">
    <name type="scientific">Leucobacter chromiiresistens</name>
    <dbReference type="NCBI Taxonomy" id="1079994"/>
    <lineage>
        <taxon>Bacteria</taxon>
        <taxon>Bacillati</taxon>
        <taxon>Actinomycetota</taxon>
        <taxon>Actinomycetes</taxon>
        <taxon>Micrococcales</taxon>
        <taxon>Microbacteriaceae</taxon>
        <taxon>Leucobacter</taxon>
    </lineage>
</organism>
<dbReference type="InterPro" id="IPR041033">
    <property type="entry name" value="SpaA_PFL_dom_1"/>
</dbReference>
<keyword evidence="2" id="KW-0812">Transmembrane</keyword>
<feature type="region of interest" description="Disordered" evidence="1">
    <location>
        <begin position="49"/>
        <end position="125"/>
    </location>
</feature>
<dbReference type="Pfam" id="PF20674">
    <property type="entry name" value="SpaA_3"/>
    <property type="match status" value="1"/>
</dbReference>
<feature type="signal peptide" evidence="3">
    <location>
        <begin position="1"/>
        <end position="39"/>
    </location>
</feature>
<evidence type="ECO:0000259" key="6">
    <source>
        <dbReference type="Pfam" id="PF20674"/>
    </source>
</evidence>
<dbReference type="eggNOG" id="COG4932">
    <property type="taxonomic scope" value="Bacteria"/>
</dbReference>
<dbReference type="GO" id="GO:0005975">
    <property type="term" value="P:carbohydrate metabolic process"/>
    <property type="evidence" value="ECO:0007669"/>
    <property type="project" value="UniProtKB-ARBA"/>
</dbReference>
<dbReference type="InterPro" id="IPR048834">
    <property type="entry name" value="SpaA_pre-album"/>
</dbReference>